<dbReference type="AlphaFoldDB" id="A0AAP0LBU9"/>
<dbReference type="PANTHER" id="PTHR10168">
    <property type="entry name" value="GLUTAREDOXIN"/>
    <property type="match status" value="1"/>
</dbReference>
<comment type="caution">
    <text evidence="6">The sequence shown here is derived from an EMBL/GenBank/DDBJ whole genome shotgun (WGS) entry which is preliminary data.</text>
</comment>
<dbReference type="Gene3D" id="3.40.30.10">
    <property type="entry name" value="Glutaredoxin"/>
    <property type="match status" value="1"/>
</dbReference>
<comment type="similarity">
    <text evidence="2">Belongs to the glutaredoxin family. CC-type subfamily.</text>
</comment>
<evidence type="ECO:0000313" key="6">
    <source>
        <dbReference type="EMBL" id="KAK9167417.1"/>
    </source>
</evidence>
<evidence type="ECO:0000259" key="5">
    <source>
        <dbReference type="Pfam" id="PF00462"/>
    </source>
</evidence>
<feature type="domain" description="Glutaredoxin" evidence="5">
    <location>
        <begin position="14"/>
        <end position="50"/>
    </location>
</feature>
<dbReference type="InterPro" id="IPR002109">
    <property type="entry name" value="Glutaredoxin"/>
</dbReference>
<protein>
    <recommendedName>
        <fullName evidence="5">Glutaredoxin domain-containing protein</fullName>
    </recommendedName>
</protein>
<dbReference type="Pfam" id="PF00462">
    <property type="entry name" value="Glutaredoxin"/>
    <property type="match status" value="1"/>
</dbReference>
<evidence type="ECO:0000256" key="1">
    <source>
        <dbReference type="ARBA" id="ARBA00004496"/>
    </source>
</evidence>
<dbReference type="InterPro" id="IPR036249">
    <property type="entry name" value="Thioredoxin-like_sf"/>
</dbReference>
<keyword evidence="3" id="KW-0963">Cytoplasm</keyword>
<dbReference type="SUPFAM" id="SSF52833">
    <property type="entry name" value="Thioredoxin-like"/>
    <property type="match status" value="1"/>
</dbReference>
<evidence type="ECO:0000256" key="4">
    <source>
        <dbReference type="ARBA" id="ARBA00023284"/>
    </source>
</evidence>
<dbReference type="PROSITE" id="PS51354">
    <property type="entry name" value="GLUTAREDOXIN_2"/>
    <property type="match status" value="1"/>
</dbReference>
<comment type="subcellular location">
    <subcellularLocation>
        <location evidence="1">Cytoplasm</location>
    </subcellularLocation>
</comment>
<dbReference type="Proteomes" id="UP001419268">
    <property type="component" value="Unassembled WGS sequence"/>
</dbReference>
<gene>
    <name evidence="6" type="ORF">Scep_002608</name>
</gene>
<evidence type="ECO:0000313" key="7">
    <source>
        <dbReference type="Proteomes" id="UP001419268"/>
    </source>
</evidence>
<evidence type="ECO:0000256" key="3">
    <source>
        <dbReference type="ARBA" id="ARBA00022490"/>
    </source>
</evidence>
<dbReference type="InterPro" id="IPR011905">
    <property type="entry name" value="GlrX-like_pln_2"/>
</dbReference>
<evidence type="ECO:0000256" key="2">
    <source>
        <dbReference type="ARBA" id="ARBA00007568"/>
    </source>
</evidence>
<sequence length="113" mass="12663">MDRVMKFASQKAAVIFSKSSCCMCHAIKTLFYDLGVNPAIHDLIEHLFYAYESSVREVVELYGSEKSFVVEVQRALSDCIIPLLLDQASLVKSCGFTICSNEAVLQNQMFGRN</sequence>
<organism evidence="6 7">
    <name type="scientific">Stephania cephalantha</name>
    <dbReference type="NCBI Taxonomy" id="152367"/>
    <lineage>
        <taxon>Eukaryota</taxon>
        <taxon>Viridiplantae</taxon>
        <taxon>Streptophyta</taxon>
        <taxon>Embryophyta</taxon>
        <taxon>Tracheophyta</taxon>
        <taxon>Spermatophyta</taxon>
        <taxon>Magnoliopsida</taxon>
        <taxon>Ranunculales</taxon>
        <taxon>Menispermaceae</taxon>
        <taxon>Menispermoideae</taxon>
        <taxon>Cissampelideae</taxon>
        <taxon>Stephania</taxon>
    </lineage>
</organism>
<keyword evidence="7" id="KW-1185">Reference proteome</keyword>
<dbReference type="GO" id="GO:0005737">
    <property type="term" value="C:cytoplasm"/>
    <property type="evidence" value="ECO:0007669"/>
    <property type="project" value="UniProtKB-SubCell"/>
</dbReference>
<name>A0AAP0LBU9_9MAGN</name>
<reference evidence="6 7" key="1">
    <citation type="submission" date="2024-01" db="EMBL/GenBank/DDBJ databases">
        <title>Genome assemblies of Stephania.</title>
        <authorList>
            <person name="Yang L."/>
        </authorList>
    </citation>
    <scope>NUCLEOTIDE SEQUENCE [LARGE SCALE GENOMIC DNA]</scope>
    <source>
        <strain evidence="6">JXDWG</strain>
        <tissue evidence="6">Leaf</tissue>
    </source>
</reference>
<proteinExistence type="inferred from homology"/>
<dbReference type="EMBL" id="JBBNAG010000001">
    <property type="protein sequence ID" value="KAK9167417.1"/>
    <property type="molecule type" value="Genomic_DNA"/>
</dbReference>
<accession>A0AAP0LBU9</accession>
<keyword evidence="4" id="KW-0676">Redox-active center</keyword>